<dbReference type="Proteomes" id="UP000886750">
    <property type="component" value="Unassembled WGS sequence"/>
</dbReference>
<comment type="caution">
    <text evidence="2">The sequence shown here is derived from an EMBL/GenBank/DDBJ whole genome shotgun (WGS) entry which is preliminary data.</text>
</comment>
<name>A0A9D2CTL3_9FIRM</name>
<dbReference type="InterPro" id="IPR013830">
    <property type="entry name" value="SGNH_hydro"/>
</dbReference>
<evidence type="ECO:0000259" key="1">
    <source>
        <dbReference type="Pfam" id="PF13472"/>
    </source>
</evidence>
<sequence length="253" mass="28199">MNKQVFSNSHSTLAAALRNGVTLFGDSISKGLYLENGRICRIERSAVALLQARYSVPVENFSAFGQTLKKCEQKGFFEQFMQTSPHGAPVIALGGNDCDYRWEDVAKAPLAHHEPNTPIEEFGDILERVIARLAEQGSLPIFMSLPPIDSERYFRNVISRRADGERVMEFFGGDVTNIARHQEAYNAVIMQKAIGHGCIFIDFRTQLLLKRNFLEYLSDDGIHPNQKGHEEIAQLIAQFADPIFAGAPAGQTL</sequence>
<keyword evidence="2" id="KW-0378">Hydrolase</keyword>
<proteinExistence type="predicted"/>
<evidence type="ECO:0000313" key="3">
    <source>
        <dbReference type="Proteomes" id="UP000886750"/>
    </source>
</evidence>
<feature type="domain" description="SGNH hydrolase-type esterase" evidence="1">
    <location>
        <begin position="23"/>
        <end position="230"/>
    </location>
</feature>
<dbReference type="AlphaFoldDB" id="A0A9D2CTL3"/>
<dbReference type="Pfam" id="PF13472">
    <property type="entry name" value="Lipase_GDSL_2"/>
    <property type="match status" value="1"/>
</dbReference>
<dbReference type="InterPro" id="IPR036514">
    <property type="entry name" value="SGNH_hydro_sf"/>
</dbReference>
<dbReference type="GO" id="GO:0016787">
    <property type="term" value="F:hydrolase activity"/>
    <property type="evidence" value="ECO:0007669"/>
    <property type="project" value="UniProtKB-KW"/>
</dbReference>
<dbReference type="SUPFAM" id="SSF52266">
    <property type="entry name" value="SGNH hydrolase"/>
    <property type="match status" value="1"/>
</dbReference>
<organism evidence="2 3">
    <name type="scientific">Candidatus Borkfalkia excrementigallinarum</name>
    <dbReference type="NCBI Taxonomy" id="2838506"/>
    <lineage>
        <taxon>Bacteria</taxon>
        <taxon>Bacillati</taxon>
        <taxon>Bacillota</taxon>
        <taxon>Clostridia</taxon>
        <taxon>Christensenellales</taxon>
        <taxon>Christensenellaceae</taxon>
        <taxon>Candidatus Borkfalkia</taxon>
    </lineage>
</organism>
<evidence type="ECO:0000313" key="2">
    <source>
        <dbReference type="EMBL" id="HIY97458.1"/>
    </source>
</evidence>
<reference evidence="2" key="2">
    <citation type="submission" date="2021-04" db="EMBL/GenBank/DDBJ databases">
        <authorList>
            <person name="Gilroy R."/>
        </authorList>
    </citation>
    <scope>NUCLEOTIDE SEQUENCE</scope>
    <source>
        <strain evidence="2">1345</strain>
    </source>
</reference>
<accession>A0A9D2CTL3</accession>
<dbReference type="CDD" id="cd00229">
    <property type="entry name" value="SGNH_hydrolase"/>
    <property type="match status" value="1"/>
</dbReference>
<protein>
    <submittedName>
        <fullName evidence="2">SGNH/GDSL hydrolase family protein</fullName>
    </submittedName>
</protein>
<dbReference type="Gene3D" id="3.40.50.1110">
    <property type="entry name" value="SGNH hydrolase"/>
    <property type="match status" value="1"/>
</dbReference>
<gene>
    <name evidence="2" type="ORF">H9729_07200</name>
</gene>
<reference evidence="2" key="1">
    <citation type="journal article" date="2021" name="PeerJ">
        <title>Extensive microbial diversity within the chicken gut microbiome revealed by metagenomics and culture.</title>
        <authorList>
            <person name="Gilroy R."/>
            <person name="Ravi A."/>
            <person name="Getino M."/>
            <person name="Pursley I."/>
            <person name="Horton D.L."/>
            <person name="Alikhan N.F."/>
            <person name="Baker D."/>
            <person name="Gharbi K."/>
            <person name="Hall N."/>
            <person name="Watson M."/>
            <person name="Adriaenssens E.M."/>
            <person name="Foster-Nyarko E."/>
            <person name="Jarju S."/>
            <person name="Secka A."/>
            <person name="Antonio M."/>
            <person name="Oren A."/>
            <person name="Chaudhuri R.R."/>
            <person name="La Ragione R."/>
            <person name="Hildebrand F."/>
            <person name="Pallen M.J."/>
        </authorList>
    </citation>
    <scope>NUCLEOTIDE SEQUENCE</scope>
    <source>
        <strain evidence="2">1345</strain>
    </source>
</reference>
<dbReference type="EMBL" id="DXCQ01000066">
    <property type="protein sequence ID" value="HIY97458.1"/>
    <property type="molecule type" value="Genomic_DNA"/>
</dbReference>